<dbReference type="InterPro" id="IPR017423">
    <property type="entry name" value="TRM6"/>
</dbReference>
<dbReference type="PANTHER" id="PTHR12945:SF0">
    <property type="entry name" value="TRNA (ADENINE(58)-N(1))-METHYLTRANSFERASE NON-CATALYTIC SUBUNIT TRM6"/>
    <property type="match status" value="1"/>
</dbReference>
<evidence type="ECO:0000313" key="8">
    <source>
        <dbReference type="EMBL" id="CAB3237150.1"/>
    </source>
</evidence>
<comment type="similarity">
    <text evidence="2">Belongs to the TRM6/GCD10 family.</text>
</comment>
<evidence type="ECO:0000256" key="2">
    <source>
        <dbReference type="ARBA" id="ARBA00008320"/>
    </source>
</evidence>
<dbReference type="GO" id="GO:0005634">
    <property type="term" value="C:nucleus"/>
    <property type="evidence" value="ECO:0007669"/>
    <property type="project" value="UniProtKB-SubCell"/>
</dbReference>
<evidence type="ECO:0000256" key="3">
    <source>
        <dbReference type="ARBA" id="ARBA00021704"/>
    </source>
</evidence>
<dbReference type="GO" id="GO:0030488">
    <property type="term" value="P:tRNA methylation"/>
    <property type="evidence" value="ECO:0007669"/>
    <property type="project" value="InterPro"/>
</dbReference>
<evidence type="ECO:0000256" key="1">
    <source>
        <dbReference type="ARBA" id="ARBA00004123"/>
    </source>
</evidence>
<evidence type="ECO:0000256" key="5">
    <source>
        <dbReference type="ARBA" id="ARBA00023242"/>
    </source>
</evidence>
<evidence type="ECO:0000256" key="4">
    <source>
        <dbReference type="ARBA" id="ARBA00022694"/>
    </source>
</evidence>
<evidence type="ECO:0000313" key="9">
    <source>
        <dbReference type="Proteomes" id="UP000494256"/>
    </source>
</evidence>
<organism evidence="8 9">
    <name type="scientific">Arctia plantaginis</name>
    <name type="common">Wood tiger moth</name>
    <name type="synonym">Phalaena plantaginis</name>
    <dbReference type="NCBI Taxonomy" id="874455"/>
    <lineage>
        <taxon>Eukaryota</taxon>
        <taxon>Metazoa</taxon>
        <taxon>Ecdysozoa</taxon>
        <taxon>Arthropoda</taxon>
        <taxon>Hexapoda</taxon>
        <taxon>Insecta</taxon>
        <taxon>Pterygota</taxon>
        <taxon>Neoptera</taxon>
        <taxon>Endopterygota</taxon>
        <taxon>Lepidoptera</taxon>
        <taxon>Glossata</taxon>
        <taxon>Ditrysia</taxon>
        <taxon>Noctuoidea</taxon>
        <taxon>Erebidae</taxon>
        <taxon>Arctiinae</taxon>
        <taxon>Arctia</taxon>
    </lineage>
</organism>
<feature type="compositionally biased region" description="Polar residues" evidence="7">
    <location>
        <begin position="296"/>
        <end position="310"/>
    </location>
</feature>
<dbReference type="Gene3D" id="3.40.50.150">
    <property type="entry name" value="Vaccinia Virus protein VP39"/>
    <property type="match status" value="1"/>
</dbReference>
<name>A0A8S0ZRQ4_ARCPL</name>
<dbReference type="AlphaFoldDB" id="A0A8S0ZRQ4"/>
<gene>
    <name evidence="8" type="ORF">APLA_LOCUS7677</name>
</gene>
<dbReference type="Pfam" id="PF04189">
    <property type="entry name" value="Gcd10p"/>
    <property type="match status" value="1"/>
</dbReference>
<evidence type="ECO:0000256" key="7">
    <source>
        <dbReference type="SAM" id="MobiDB-lite"/>
    </source>
</evidence>
<dbReference type="Proteomes" id="UP000494256">
    <property type="component" value="Unassembled WGS sequence"/>
</dbReference>
<protein>
    <recommendedName>
        <fullName evidence="3">tRNA (adenine(58)-N(1))-methyltransferase non-catalytic subunit TRM6</fullName>
    </recommendedName>
    <alternativeName>
        <fullName evidence="6">tRNA(m1A58)-methyltransferase subunit TRM6</fullName>
    </alternativeName>
</protein>
<sequence length="439" mass="49888">MCETVKIGEYIVIQKQNYRKLHKFNKPDSTINLGRDTVNLKGIEGCPYFSIFKLIPKTNKKNREYTVELAEEAVNLKDEIDIKVSGNDNRNIIDDGSSQKLTAADIDTLKSDSHKASDIVETLISNSRTFHNKTEFSQDKYLKKKEKKYFEYFQVLKPNLRIICEVMYKLEAGKIQNLRIDTLSQIISHTNIHSEGNHLLYDSGSNGLMAAALLSAIGCQTNGKLVHLHPGNMSQKQALLAMNFSEEQMSRCISVNVYSVLRQYYQGCDTNNINNHEALITEENLLKRKREEEIGNNTAKRLKQETSQDTADNDSSKTTPGVDKARENKKPRWHFDNIAASEILHGKMDSLVIACKEDPQNIFDELMSFVKPSRPFVIYYSVAEPLQQLYGTLKSKGNVAGLKLTSNWLRNYQVLPERTHPEVTMNGSSGFLLSGYIFK</sequence>
<reference evidence="8 9" key="1">
    <citation type="submission" date="2020-04" db="EMBL/GenBank/DDBJ databases">
        <authorList>
            <person name="Wallbank WR R."/>
            <person name="Pardo Diaz C."/>
            <person name="Kozak K."/>
            <person name="Martin S."/>
            <person name="Jiggins C."/>
            <person name="Moest M."/>
            <person name="Warren A I."/>
            <person name="Byers J.R.P. K."/>
            <person name="Montejo-Kovacevich G."/>
            <person name="Yen C E."/>
        </authorList>
    </citation>
    <scope>NUCLEOTIDE SEQUENCE [LARGE SCALE GENOMIC DNA]</scope>
</reference>
<comment type="subcellular location">
    <subcellularLocation>
        <location evidence="1">Nucleus</location>
    </subcellularLocation>
</comment>
<keyword evidence="4" id="KW-0819">tRNA processing</keyword>
<proteinExistence type="inferred from homology"/>
<dbReference type="GO" id="GO:0031515">
    <property type="term" value="C:tRNA (m1A) methyltransferase complex"/>
    <property type="evidence" value="ECO:0007669"/>
    <property type="project" value="InterPro"/>
</dbReference>
<dbReference type="EMBL" id="CADEBD010000303">
    <property type="protein sequence ID" value="CAB3237150.1"/>
    <property type="molecule type" value="Genomic_DNA"/>
</dbReference>
<accession>A0A8S0ZRQ4</accession>
<keyword evidence="5" id="KW-0539">Nucleus</keyword>
<dbReference type="OrthoDB" id="273067at2759"/>
<evidence type="ECO:0000256" key="6">
    <source>
        <dbReference type="ARBA" id="ARBA00032319"/>
    </source>
</evidence>
<feature type="region of interest" description="Disordered" evidence="7">
    <location>
        <begin position="296"/>
        <end position="330"/>
    </location>
</feature>
<dbReference type="PANTHER" id="PTHR12945">
    <property type="entry name" value="TRANSLATION INITIATION FACTOR EIF3-RELATED"/>
    <property type="match status" value="1"/>
</dbReference>
<comment type="caution">
    <text evidence="8">The sequence shown here is derived from an EMBL/GenBank/DDBJ whole genome shotgun (WGS) entry which is preliminary data.</text>
</comment>
<dbReference type="InterPro" id="IPR029063">
    <property type="entry name" value="SAM-dependent_MTases_sf"/>
</dbReference>